<dbReference type="InterPro" id="IPR016783">
    <property type="entry name" value="Biofilm_formation_YmcA"/>
</dbReference>
<dbReference type="RefSeq" id="WP_049405437.1">
    <property type="nucleotide sequence ID" value="NZ_CBCRVO010000001.1"/>
</dbReference>
<dbReference type="PANTHER" id="PTHR38448">
    <property type="entry name" value="REGULATORY PROTEIN YLBF-RELATED"/>
    <property type="match status" value="1"/>
</dbReference>
<accession>A0A2K4FEZ9</accession>
<evidence type="ECO:0008006" key="3">
    <source>
        <dbReference type="Google" id="ProtNLM"/>
    </source>
</evidence>
<dbReference type="OrthoDB" id="2167788at2"/>
<evidence type="ECO:0000313" key="2">
    <source>
        <dbReference type="Proteomes" id="UP000242712"/>
    </source>
</evidence>
<dbReference type="PIRSF" id="PIRSF021287">
    <property type="entry name" value="Biofilm_formation_YmcA"/>
    <property type="match status" value="1"/>
</dbReference>
<protein>
    <recommendedName>
        <fullName evidence="3">YlbF family regulator</fullName>
    </recommendedName>
</protein>
<sequence>MYRTEEILEQADRLSAKIQDLDLVKDYRRVEEQIHANHSIDTRMKELKRNQKQAVNFQNYGKIEALKASEHTIQSLENDINQLPIVGEFRTAQREANDLLQLMIETMSKRLNNHHPED</sequence>
<proteinExistence type="predicted"/>
<dbReference type="Proteomes" id="UP000242712">
    <property type="component" value="Unassembled WGS sequence"/>
</dbReference>
<name>A0A2K4FEZ9_9STAP</name>
<dbReference type="Pfam" id="PF06133">
    <property type="entry name" value="Com_YlbF"/>
    <property type="match status" value="1"/>
</dbReference>
<dbReference type="Gene3D" id="1.20.1500.10">
    <property type="entry name" value="YheA/YmcA-like"/>
    <property type="match status" value="1"/>
</dbReference>
<organism evidence="1 2">
    <name type="scientific">Staphylococcus argensis</name>
    <dbReference type="NCBI Taxonomy" id="1607738"/>
    <lineage>
        <taxon>Bacteria</taxon>
        <taxon>Bacillati</taxon>
        <taxon>Bacillota</taxon>
        <taxon>Bacilli</taxon>
        <taxon>Bacillales</taxon>
        <taxon>Staphylococcaceae</taxon>
        <taxon>Staphylococcus</taxon>
    </lineage>
</organism>
<gene>
    <name evidence="1" type="ORF">CD039_03710</name>
</gene>
<dbReference type="SUPFAM" id="SSF158622">
    <property type="entry name" value="YheA/YmcA-like"/>
    <property type="match status" value="1"/>
</dbReference>
<dbReference type="EMBL" id="PPPX01000001">
    <property type="protein sequence ID" value="POA09863.1"/>
    <property type="molecule type" value="Genomic_DNA"/>
</dbReference>
<evidence type="ECO:0000313" key="1">
    <source>
        <dbReference type="EMBL" id="POA09863.1"/>
    </source>
</evidence>
<dbReference type="GeneID" id="98297447"/>
<dbReference type="AlphaFoldDB" id="A0A2K4FEZ9"/>
<keyword evidence="2" id="KW-1185">Reference proteome</keyword>
<dbReference type="InterPro" id="IPR052767">
    <property type="entry name" value="Bact_com_dev_regulator"/>
</dbReference>
<reference evidence="1 2" key="1">
    <citation type="submission" date="2017-08" db="EMBL/GenBank/DDBJ databases">
        <title>Draft genome sequences of 64 type strains of genus Staph aureus.</title>
        <authorList>
            <person name="Cole K."/>
            <person name="Golubchik T."/>
            <person name="Russell J."/>
            <person name="Foster D."/>
            <person name="Llewelyn M."/>
            <person name="Wilson D."/>
            <person name="Crook D."/>
            <person name="Paul J."/>
        </authorList>
    </citation>
    <scope>NUCLEOTIDE SEQUENCE [LARGE SCALE GENOMIC DNA]</scope>
    <source>
        <strain evidence="1 2">DSM 29875</strain>
    </source>
</reference>
<comment type="caution">
    <text evidence="1">The sequence shown here is derived from an EMBL/GenBank/DDBJ whole genome shotgun (WGS) entry which is preliminary data.</text>
</comment>
<dbReference type="PANTHER" id="PTHR38448:SF1">
    <property type="entry name" value="YLBF FAMILY REGULATOR"/>
    <property type="match status" value="1"/>
</dbReference>
<dbReference type="InterPro" id="IPR010368">
    <property type="entry name" value="Com_YlbF"/>
</dbReference>
<dbReference type="InterPro" id="IPR023378">
    <property type="entry name" value="YheA/YmcA-like_dom_sf"/>
</dbReference>